<organism evidence="2 3">
    <name type="scientific">Siccirubricoccus soli</name>
    <dbReference type="NCBI Taxonomy" id="2899147"/>
    <lineage>
        <taxon>Bacteria</taxon>
        <taxon>Pseudomonadati</taxon>
        <taxon>Pseudomonadota</taxon>
        <taxon>Alphaproteobacteria</taxon>
        <taxon>Acetobacterales</taxon>
        <taxon>Roseomonadaceae</taxon>
        <taxon>Siccirubricoccus</taxon>
    </lineage>
</organism>
<evidence type="ECO:0000313" key="2">
    <source>
        <dbReference type="EMBL" id="MCO6415244.1"/>
    </source>
</evidence>
<reference evidence="2 3" key="1">
    <citation type="submission" date="2021-12" db="EMBL/GenBank/DDBJ databases">
        <title>Siccirubricoccus leaddurans sp. nov., a high concentration Zn2+ tolerance bacterium.</title>
        <authorList>
            <person name="Cao Y."/>
        </authorList>
    </citation>
    <scope>NUCLEOTIDE SEQUENCE [LARGE SCALE GENOMIC DNA]</scope>
    <source>
        <strain evidence="2 3">KC 17139</strain>
    </source>
</reference>
<comment type="caution">
    <text evidence="2">The sequence shown here is derived from an EMBL/GenBank/DDBJ whole genome shotgun (WGS) entry which is preliminary data.</text>
</comment>
<dbReference type="InterPro" id="IPR006342">
    <property type="entry name" value="FkbM_mtfrase"/>
</dbReference>
<keyword evidence="3" id="KW-1185">Reference proteome</keyword>
<keyword evidence="2" id="KW-0808">Transferase</keyword>
<gene>
    <name evidence="2" type="ORF">JYK14_03515</name>
</gene>
<dbReference type="EMBL" id="JAFIRR010000019">
    <property type="protein sequence ID" value="MCO6415244.1"/>
    <property type="molecule type" value="Genomic_DNA"/>
</dbReference>
<dbReference type="Proteomes" id="UP001523392">
    <property type="component" value="Unassembled WGS sequence"/>
</dbReference>
<dbReference type="Gene3D" id="3.40.50.150">
    <property type="entry name" value="Vaccinia Virus protein VP39"/>
    <property type="match status" value="1"/>
</dbReference>
<dbReference type="PANTHER" id="PTHR36973:SF4">
    <property type="entry name" value="NODULATION PROTEIN"/>
    <property type="match status" value="1"/>
</dbReference>
<dbReference type="InterPro" id="IPR029063">
    <property type="entry name" value="SAM-dependent_MTases_sf"/>
</dbReference>
<dbReference type="GO" id="GO:0032259">
    <property type="term" value="P:methylation"/>
    <property type="evidence" value="ECO:0007669"/>
    <property type="project" value="UniProtKB-KW"/>
</dbReference>
<evidence type="ECO:0000313" key="3">
    <source>
        <dbReference type="Proteomes" id="UP001523392"/>
    </source>
</evidence>
<dbReference type="InterPro" id="IPR053188">
    <property type="entry name" value="FkbM_Methyltransferase"/>
</dbReference>
<accession>A0ABT1D1X1</accession>
<proteinExistence type="predicted"/>
<dbReference type="GO" id="GO:0008168">
    <property type="term" value="F:methyltransferase activity"/>
    <property type="evidence" value="ECO:0007669"/>
    <property type="project" value="UniProtKB-KW"/>
</dbReference>
<name>A0ABT1D1X1_9PROT</name>
<dbReference type="NCBIfam" id="TIGR01444">
    <property type="entry name" value="fkbM_fam"/>
    <property type="match status" value="1"/>
</dbReference>
<sequence length="144" mass="14994">GLTQMTALQQALGAAPGEIAMAYAAANPGETHVAAGTEGGGRVPMTTLDLALPELGIGAVDYLKIDVEGFELPVLQGAQQTIAASPGIIVQTELVARHAARYGHRLDAIGELLRRLGLSPYRPKNGTLVPHAGPLEGELLWQRG</sequence>
<dbReference type="Pfam" id="PF05050">
    <property type="entry name" value="Methyltransf_21"/>
    <property type="match status" value="1"/>
</dbReference>
<keyword evidence="2" id="KW-0489">Methyltransferase</keyword>
<feature type="domain" description="Methyltransferase FkbM" evidence="1">
    <location>
        <begin position="37"/>
        <end position="100"/>
    </location>
</feature>
<evidence type="ECO:0000259" key="1">
    <source>
        <dbReference type="Pfam" id="PF05050"/>
    </source>
</evidence>
<dbReference type="PANTHER" id="PTHR36973">
    <property type="entry name" value="SLL1456 PROTEIN-RELATED"/>
    <property type="match status" value="1"/>
</dbReference>
<dbReference type="SUPFAM" id="SSF53335">
    <property type="entry name" value="S-adenosyl-L-methionine-dependent methyltransferases"/>
    <property type="match status" value="1"/>
</dbReference>
<dbReference type="RefSeq" id="WP_252951844.1">
    <property type="nucleotide sequence ID" value="NZ_JAFIRR010000019.1"/>
</dbReference>
<protein>
    <submittedName>
        <fullName evidence="2">FkbM family methyltransferase</fullName>
    </submittedName>
</protein>
<feature type="non-terminal residue" evidence="2">
    <location>
        <position position="1"/>
    </location>
</feature>